<proteinExistence type="predicted"/>
<dbReference type="EMBL" id="SRLO01000034">
    <property type="protein sequence ID" value="TNN83185.1"/>
    <property type="molecule type" value="Genomic_DNA"/>
</dbReference>
<evidence type="ECO:0000313" key="1">
    <source>
        <dbReference type="EMBL" id="TNN83185.1"/>
    </source>
</evidence>
<protein>
    <submittedName>
        <fullName evidence="1">Uncharacterized protein</fullName>
    </submittedName>
</protein>
<dbReference type="Proteomes" id="UP000314294">
    <property type="component" value="Unassembled WGS sequence"/>
</dbReference>
<gene>
    <name evidence="1" type="ORF">EYF80_006518</name>
</gene>
<comment type="caution">
    <text evidence="1">The sequence shown here is derived from an EMBL/GenBank/DDBJ whole genome shotgun (WGS) entry which is preliminary data.</text>
</comment>
<organism evidence="1 2">
    <name type="scientific">Liparis tanakae</name>
    <name type="common">Tanaka's snailfish</name>
    <dbReference type="NCBI Taxonomy" id="230148"/>
    <lineage>
        <taxon>Eukaryota</taxon>
        <taxon>Metazoa</taxon>
        <taxon>Chordata</taxon>
        <taxon>Craniata</taxon>
        <taxon>Vertebrata</taxon>
        <taxon>Euteleostomi</taxon>
        <taxon>Actinopterygii</taxon>
        <taxon>Neopterygii</taxon>
        <taxon>Teleostei</taxon>
        <taxon>Neoteleostei</taxon>
        <taxon>Acanthomorphata</taxon>
        <taxon>Eupercaria</taxon>
        <taxon>Perciformes</taxon>
        <taxon>Cottioidei</taxon>
        <taxon>Cottales</taxon>
        <taxon>Liparidae</taxon>
        <taxon>Liparis</taxon>
    </lineage>
</organism>
<evidence type="ECO:0000313" key="2">
    <source>
        <dbReference type="Proteomes" id="UP000314294"/>
    </source>
</evidence>
<reference evidence="1 2" key="1">
    <citation type="submission" date="2019-03" db="EMBL/GenBank/DDBJ databases">
        <title>First draft genome of Liparis tanakae, snailfish: a comprehensive survey of snailfish specific genes.</title>
        <authorList>
            <person name="Kim W."/>
            <person name="Song I."/>
            <person name="Jeong J.-H."/>
            <person name="Kim D."/>
            <person name="Kim S."/>
            <person name="Ryu S."/>
            <person name="Song J.Y."/>
            <person name="Lee S.K."/>
        </authorList>
    </citation>
    <scope>NUCLEOTIDE SEQUENCE [LARGE SCALE GENOMIC DNA]</scope>
    <source>
        <tissue evidence="1">Muscle</tissue>
    </source>
</reference>
<sequence length="110" mass="12351">MPEQRSYCGRRRPAIHHLAKPRVSTNPRTQFPPLLDCVATGVSELIVFSSWTRYSLYPEEEPRSTVVAYPSVQADSGHAELSVWAWLSMPESAQQLSRTAVSLFPGDEAY</sequence>
<dbReference type="AlphaFoldDB" id="A0A4Z2IYW2"/>
<keyword evidence="2" id="KW-1185">Reference proteome</keyword>
<accession>A0A4Z2IYW2</accession>
<name>A0A4Z2IYW2_9TELE</name>